<evidence type="ECO:0000313" key="1">
    <source>
        <dbReference type="EMBL" id="GDY30173.1"/>
    </source>
</evidence>
<dbReference type="Proteomes" id="UP000298860">
    <property type="component" value="Unassembled WGS sequence"/>
</dbReference>
<dbReference type="EMBL" id="BJFL01000006">
    <property type="protein sequence ID" value="GDY30173.1"/>
    <property type="molecule type" value="Genomic_DNA"/>
</dbReference>
<comment type="caution">
    <text evidence="1">The sequence shown here is derived from an EMBL/GenBank/DDBJ whole genome shotgun (WGS) entry which is preliminary data.</text>
</comment>
<name>A0A4D4J8H2_9PSEU</name>
<protein>
    <submittedName>
        <fullName evidence="1">Uncharacterized protein</fullName>
    </submittedName>
</protein>
<reference evidence="2" key="1">
    <citation type="submission" date="2019-04" db="EMBL/GenBank/DDBJ databases">
        <title>Draft genome sequence of Pseudonocardiaceae bacterium SL3-2-4.</title>
        <authorList>
            <person name="Ningsih F."/>
            <person name="Yokota A."/>
            <person name="Sakai Y."/>
            <person name="Nanatani K."/>
            <person name="Yabe S."/>
            <person name="Oetari A."/>
            <person name="Sjamsuridzal W."/>
        </authorList>
    </citation>
    <scope>NUCLEOTIDE SEQUENCE [LARGE SCALE GENOMIC DNA]</scope>
    <source>
        <strain evidence="2">SL3-2-4</strain>
    </source>
</reference>
<organism evidence="1 2">
    <name type="scientific">Gandjariella thermophila</name>
    <dbReference type="NCBI Taxonomy" id="1931992"/>
    <lineage>
        <taxon>Bacteria</taxon>
        <taxon>Bacillati</taxon>
        <taxon>Actinomycetota</taxon>
        <taxon>Actinomycetes</taxon>
        <taxon>Pseudonocardiales</taxon>
        <taxon>Pseudonocardiaceae</taxon>
        <taxon>Gandjariella</taxon>
    </lineage>
</organism>
<keyword evidence="2" id="KW-1185">Reference proteome</keyword>
<proteinExistence type="predicted"/>
<sequence>MLDYEPTESGTPSLRLMRLNEPSGRYRADETTPAATNFQPIGWSHQHSRCGSTGGVMRAKVANVELLNDIHRVLRDLQTTTR</sequence>
<accession>A0A4D4J8H2</accession>
<evidence type="ECO:0000313" key="2">
    <source>
        <dbReference type="Proteomes" id="UP000298860"/>
    </source>
</evidence>
<gene>
    <name evidence="1" type="ORF">GTS_18060</name>
</gene>
<dbReference type="AlphaFoldDB" id="A0A4D4J8H2"/>